<sequence length="539" mass="59547">MMSNMETKTPNWRFNPKTSEPEISEDGINILDSGKNKAWTTAIGSDISINKQSNTLYYYEIRVNFCNVSNSIKIVFGVMGEDYMARILSVTRGLVGSLKGSCPFGYYPNFGIGTLCYFANGSIVRDGVVLNEKAQSYTTNDRIGMLVDTCNNSIAFFKNSQLQTSFINIYNSFQSSNNQQQQQQSINSGTNTITTTNTSSSNNNNNNTPCKPFLIFPSVSLIKENAISIVDNPTIPTFDYEDIIARTMEQMKLAEPLKITPETTTTPATSKTTTTTKTTTPPTTKTTTPPTTKTTTPPTTKTTTTTTTTTTATQTHPKPLPPPPTPMPSTSKTTPVNNKNNNNNNFNNNNNNSSGSNSRTPNGKEGGLPDLNNNCPVCGISFKSIGKDWPSINKHIDECLTFNLLDKETLDPKAKSTTIKCPYSGCKKPITTIDFINHCNEKHLLDDSHNYKCPLCNEKSPNLISHLSKAHLRVQQKQVGVGYSTSILDNDLSEDIECPICLEEFIKGQNVARLECWCIFHTNCISEYLLKSKKCPVHN</sequence>
<feature type="compositionally biased region" description="Low complexity" evidence="15">
    <location>
        <begin position="260"/>
        <end position="317"/>
    </location>
</feature>
<comment type="subcellular location">
    <subcellularLocation>
        <location evidence="3">Endosome</location>
    </subcellularLocation>
    <subcellularLocation>
        <location evidence="4">Lysosome</location>
    </subcellularLocation>
    <subcellularLocation>
        <location evidence="2">Membrane</location>
        <topology evidence="2">Peripheral membrane protein</topology>
    </subcellularLocation>
</comment>
<dbReference type="PANTHER" id="PTHR46661:SF4">
    <property type="entry name" value="RING-TYPE DOMAIN-CONTAINING PROTEIN"/>
    <property type="match status" value="1"/>
</dbReference>
<feature type="domain" description="RING-type" evidence="16">
    <location>
        <begin position="498"/>
        <end position="539"/>
    </location>
</feature>
<organism evidence="17 18">
    <name type="scientific">Dictyostelium firmibasis</name>
    <dbReference type="NCBI Taxonomy" id="79012"/>
    <lineage>
        <taxon>Eukaryota</taxon>
        <taxon>Amoebozoa</taxon>
        <taxon>Evosea</taxon>
        <taxon>Eumycetozoa</taxon>
        <taxon>Dictyostelia</taxon>
        <taxon>Dictyosteliales</taxon>
        <taxon>Dictyosteliaceae</taxon>
        <taxon>Dictyostelium</taxon>
    </lineage>
</organism>
<dbReference type="Proteomes" id="UP001344447">
    <property type="component" value="Unassembled WGS sequence"/>
</dbReference>
<keyword evidence="8" id="KW-0519">Myristate</keyword>
<dbReference type="Gene3D" id="3.30.40.10">
    <property type="entry name" value="Zinc/RING finger domain, C3HC4 (zinc finger)"/>
    <property type="match status" value="1"/>
</dbReference>
<accession>A0AAN7YM97</accession>
<dbReference type="Pfam" id="PF13639">
    <property type="entry name" value="zf-RING_2"/>
    <property type="match status" value="1"/>
</dbReference>
<feature type="region of interest" description="Disordered" evidence="15">
    <location>
        <begin position="260"/>
        <end position="368"/>
    </location>
</feature>
<gene>
    <name evidence="17" type="ORF">RB653_010221</name>
</gene>
<dbReference type="AlphaFoldDB" id="A0AAN7YM97"/>
<dbReference type="InterPro" id="IPR051878">
    <property type="entry name" value="ZNRF_ubiq-protein_ligase"/>
</dbReference>
<evidence type="ECO:0000256" key="2">
    <source>
        <dbReference type="ARBA" id="ARBA00004170"/>
    </source>
</evidence>
<keyword evidence="9" id="KW-0967">Endosome</keyword>
<evidence type="ECO:0000313" key="18">
    <source>
        <dbReference type="Proteomes" id="UP001344447"/>
    </source>
</evidence>
<dbReference type="SUPFAM" id="SSF57850">
    <property type="entry name" value="RING/U-box"/>
    <property type="match status" value="1"/>
</dbReference>
<dbReference type="PANTHER" id="PTHR46661">
    <property type="entry name" value="E3 UBIQUITIN-PROTEIN LIGASE ZNRF1-LIKE PROTEIN"/>
    <property type="match status" value="1"/>
</dbReference>
<dbReference type="InterPro" id="IPR013083">
    <property type="entry name" value="Znf_RING/FYVE/PHD"/>
</dbReference>
<evidence type="ECO:0000256" key="8">
    <source>
        <dbReference type="ARBA" id="ARBA00022707"/>
    </source>
</evidence>
<name>A0AAN7YM97_9MYCE</name>
<feature type="region of interest" description="Disordered" evidence="15">
    <location>
        <begin position="178"/>
        <end position="209"/>
    </location>
</feature>
<keyword evidence="18" id="KW-1185">Reference proteome</keyword>
<evidence type="ECO:0000256" key="15">
    <source>
        <dbReference type="SAM" id="MobiDB-lite"/>
    </source>
</evidence>
<dbReference type="Pfam" id="PF05605">
    <property type="entry name" value="zf-Di19"/>
    <property type="match status" value="1"/>
</dbReference>
<dbReference type="InterPro" id="IPR001841">
    <property type="entry name" value="Znf_RING"/>
</dbReference>
<dbReference type="CDD" id="cd16489">
    <property type="entry name" value="mRING-CH-C4HC2H_ZNRF"/>
    <property type="match status" value="1"/>
</dbReference>
<dbReference type="GO" id="GO:0008270">
    <property type="term" value="F:zinc ion binding"/>
    <property type="evidence" value="ECO:0007669"/>
    <property type="project" value="UniProtKB-KW"/>
</dbReference>
<evidence type="ECO:0000256" key="9">
    <source>
        <dbReference type="ARBA" id="ARBA00022753"/>
    </source>
</evidence>
<dbReference type="Gene3D" id="3.30.160.60">
    <property type="entry name" value="Classic Zinc Finger"/>
    <property type="match status" value="1"/>
</dbReference>
<dbReference type="GO" id="GO:0016020">
    <property type="term" value="C:membrane"/>
    <property type="evidence" value="ECO:0007669"/>
    <property type="project" value="UniProtKB-SubCell"/>
</dbReference>
<evidence type="ECO:0000256" key="7">
    <source>
        <dbReference type="ARBA" id="ARBA00022679"/>
    </source>
</evidence>
<evidence type="ECO:0000256" key="1">
    <source>
        <dbReference type="ARBA" id="ARBA00000900"/>
    </source>
</evidence>
<evidence type="ECO:0000256" key="6">
    <source>
        <dbReference type="ARBA" id="ARBA00012483"/>
    </source>
</evidence>
<dbReference type="GO" id="GO:0070936">
    <property type="term" value="P:protein K48-linked ubiquitination"/>
    <property type="evidence" value="ECO:0007669"/>
    <property type="project" value="TreeGrafter"/>
</dbReference>
<feature type="compositionally biased region" description="Low complexity" evidence="15">
    <location>
        <begin position="178"/>
        <end position="208"/>
    </location>
</feature>
<comment type="catalytic activity">
    <reaction evidence="1">
        <text>S-ubiquitinyl-[E2 ubiquitin-conjugating enzyme]-L-cysteine + [acceptor protein]-L-lysine = [E2 ubiquitin-conjugating enzyme]-L-cysteine + N(6)-ubiquitinyl-[acceptor protein]-L-lysine.</text>
        <dbReference type="EC" id="2.3.2.27"/>
    </reaction>
</comment>
<proteinExistence type="predicted"/>
<keyword evidence="13" id="KW-0449">Lipoprotein</keyword>
<keyword evidence="14" id="KW-0479">Metal-binding</keyword>
<dbReference type="PROSITE" id="PS50089">
    <property type="entry name" value="ZF_RING_2"/>
    <property type="match status" value="1"/>
</dbReference>
<dbReference type="EMBL" id="JAVFKY010000006">
    <property type="protein sequence ID" value="KAK5574966.1"/>
    <property type="molecule type" value="Genomic_DNA"/>
</dbReference>
<keyword evidence="11" id="KW-0472">Membrane</keyword>
<keyword evidence="12" id="KW-0458">Lysosome</keyword>
<keyword evidence="10" id="KW-0833">Ubl conjugation pathway</keyword>
<reference evidence="17 18" key="1">
    <citation type="submission" date="2023-11" db="EMBL/GenBank/DDBJ databases">
        <title>Dfirmibasis_genome.</title>
        <authorList>
            <person name="Edelbroek B."/>
            <person name="Kjellin J."/>
            <person name="Jerlstrom-Hultqvist J."/>
            <person name="Soderbom F."/>
        </authorList>
    </citation>
    <scope>NUCLEOTIDE SEQUENCE [LARGE SCALE GENOMIC DNA]</scope>
    <source>
        <strain evidence="17 18">TNS-C-14</strain>
    </source>
</reference>
<dbReference type="InterPro" id="IPR043136">
    <property type="entry name" value="B30.2/SPRY_sf"/>
</dbReference>
<evidence type="ECO:0000256" key="5">
    <source>
        <dbReference type="ARBA" id="ARBA00004906"/>
    </source>
</evidence>
<dbReference type="GO" id="GO:0005768">
    <property type="term" value="C:endosome"/>
    <property type="evidence" value="ECO:0007669"/>
    <property type="project" value="UniProtKB-SubCell"/>
</dbReference>
<evidence type="ECO:0000259" key="16">
    <source>
        <dbReference type="PROSITE" id="PS50089"/>
    </source>
</evidence>
<feature type="compositionally biased region" description="Low complexity" evidence="15">
    <location>
        <begin position="328"/>
        <end position="358"/>
    </location>
</feature>
<evidence type="ECO:0000256" key="10">
    <source>
        <dbReference type="ARBA" id="ARBA00022786"/>
    </source>
</evidence>
<dbReference type="Gene3D" id="2.60.120.920">
    <property type="match status" value="1"/>
</dbReference>
<dbReference type="InterPro" id="IPR008598">
    <property type="entry name" value="Di19_Zn-bd"/>
</dbReference>
<evidence type="ECO:0000256" key="3">
    <source>
        <dbReference type="ARBA" id="ARBA00004177"/>
    </source>
</evidence>
<evidence type="ECO:0000256" key="12">
    <source>
        <dbReference type="ARBA" id="ARBA00023228"/>
    </source>
</evidence>
<evidence type="ECO:0000313" key="17">
    <source>
        <dbReference type="EMBL" id="KAK5574966.1"/>
    </source>
</evidence>
<protein>
    <recommendedName>
        <fullName evidence="6">RING-type E3 ubiquitin transferase</fullName>
        <ecNumber evidence="6">2.3.2.27</ecNumber>
    </recommendedName>
</protein>
<evidence type="ECO:0000256" key="4">
    <source>
        <dbReference type="ARBA" id="ARBA00004371"/>
    </source>
</evidence>
<keyword evidence="14" id="KW-0862">Zinc</keyword>
<evidence type="ECO:0000256" key="14">
    <source>
        <dbReference type="PROSITE-ProRule" id="PRU00175"/>
    </source>
</evidence>
<keyword evidence="7" id="KW-0808">Transferase</keyword>
<dbReference type="SMART" id="SM00184">
    <property type="entry name" value="RING"/>
    <property type="match status" value="1"/>
</dbReference>
<comment type="caution">
    <text evidence="17">The sequence shown here is derived from an EMBL/GenBank/DDBJ whole genome shotgun (WGS) entry which is preliminary data.</text>
</comment>
<dbReference type="GO" id="GO:0061630">
    <property type="term" value="F:ubiquitin protein ligase activity"/>
    <property type="evidence" value="ECO:0007669"/>
    <property type="project" value="UniProtKB-EC"/>
</dbReference>
<dbReference type="GO" id="GO:0005764">
    <property type="term" value="C:lysosome"/>
    <property type="evidence" value="ECO:0007669"/>
    <property type="project" value="UniProtKB-SubCell"/>
</dbReference>
<feature type="compositionally biased region" description="Pro residues" evidence="15">
    <location>
        <begin position="318"/>
        <end position="327"/>
    </location>
</feature>
<dbReference type="GO" id="GO:0043161">
    <property type="term" value="P:proteasome-mediated ubiquitin-dependent protein catabolic process"/>
    <property type="evidence" value="ECO:0007669"/>
    <property type="project" value="TreeGrafter"/>
</dbReference>
<evidence type="ECO:0000256" key="11">
    <source>
        <dbReference type="ARBA" id="ARBA00023136"/>
    </source>
</evidence>
<keyword evidence="14" id="KW-0863">Zinc-finger</keyword>
<dbReference type="EC" id="2.3.2.27" evidence="6"/>
<comment type="pathway">
    <text evidence="5">Protein modification; protein ubiquitination.</text>
</comment>
<dbReference type="CDD" id="cd11709">
    <property type="entry name" value="SPRY"/>
    <property type="match status" value="1"/>
</dbReference>
<evidence type="ECO:0000256" key="13">
    <source>
        <dbReference type="ARBA" id="ARBA00023288"/>
    </source>
</evidence>